<protein>
    <submittedName>
        <fullName evidence="2">Uncharacterized protein</fullName>
    </submittedName>
</protein>
<name>A0A2A2KK97_9BILA</name>
<dbReference type="AlphaFoldDB" id="A0A2A2KK97"/>
<evidence type="ECO:0000313" key="3">
    <source>
        <dbReference type="Proteomes" id="UP000218231"/>
    </source>
</evidence>
<dbReference type="EMBL" id="LIAE01008379">
    <property type="protein sequence ID" value="PAV74249.1"/>
    <property type="molecule type" value="Genomic_DNA"/>
</dbReference>
<feature type="region of interest" description="Disordered" evidence="1">
    <location>
        <begin position="1"/>
        <end position="22"/>
    </location>
</feature>
<dbReference type="Proteomes" id="UP000218231">
    <property type="component" value="Unassembled WGS sequence"/>
</dbReference>
<proteinExistence type="predicted"/>
<organism evidence="2 3">
    <name type="scientific">Diploscapter pachys</name>
    <dbReference type="NCBI Taxonomy" id="2018661"/>
    <lineage>
        <taxon>Eukaryota</taxon>
        <taxon>Metazoa</taxon>
        <taxon>Ecdysozoa</taxon>
        <taxon>Nematoda</taxon>
        <taxon>Chromadorea</taxon>
        <taxon>Rhabditida</taxon>
        <taxon>Rhabditina</taxon>
        <taxon>Rhabditomorpha</taxon>
        <taxon>Rhabditoidea</taxon>
        <taxon>Rhabditidae</taxon>
        <taxon>Diploscapter</taxon>
    </lineage>
</organism>
<accession>A0A2A2KK97</accession>
<gene>
    <name evidence="2" type="ORF">WR25_05432</name>
</gene>
<comment type="caution">
    <text evidence="2">The sequence shown here is derived from an EMBL/GenBank/DDBJ whole genome shotgun (WGS) entry which is preliminary data.</text>
</comment>
<evidence type="ECO:0000313" key="2">
    <source>
        <dbReference type="EMBL" id="PAV74249.1"/>
    </source>
</evidence>
<keyword evidence="3" id="KW-1185">Reference proteome</keyword>
<sequence length="313" mass="32080">MPSAARADMQPRKRLRPFSSVPFSARDRMSPSTLRISVPRFLSSMSSKLSKMNIASSIALATSLSILNSLGITRCSVALRAPCRISAASRVPPSVSPPDVVPPPLRRLASTVFSVSIASALIGPSRAMRCRMSGCTPSGSSSSTLPPTAGCRWAIITAAICGCSFSIICAISGASSQLSISSSLDVSAGPMRARMLSAFSSPSARVISACTLARGSKVMPLRSRALPVKSSSTICISSSETSATLSIAVPSSRTSSGSSFWSMAAASSSSTSIISTAARSTPLKVRGAGASLTALQPSSCRAAPARRGPDCRG</sequence>
<reference evidence="2 3" key="1">
    <citation type="journal article" date="2017" name="Curr. Biol.">
        <title>Genome architecture and evolution of a unichromosomal asexual nematode.</title>
        <authorList>
            <person name="Fradin H."/>
            <person name="Zegar C."/>
            <person name="Gutwein M."/>
            <person name="Lucas J."/>
            <person name="Kovtun M."/>
            <person name="Corcoran D."/>
            <person name="Baugh L.R."/>
            <person name="Kiontke K."/>
            <person name="Gunsalus K."/>
            <person name="Fitch D.H."/>
            <person name="Piano F."/>
        </authorList>
    </citation>
    <scope>NUCLEOTIDE SEQUENCE [LARGE SCALE GENOMIC DNA]</scope>
    <source>
        <strain evidence="2">PF1309</strain>
    </source>
</reference>
<evidence type="ECO:0000256" key="1">
    <source>
        <dbReference type="SAM" id="MobiDB-lite"/>
    </source>
</evidence>